<sequence length="222" mass="23972">MPLPFDPPAFDTAVRADYHRVGGPSRFAWWRVILEALRNKTFAPVFTIRLCQYYSDRRTVWAALGFAGARGLHRWSCGRAGVELPWSLDLREGLLIVHGFGLVVNGGAVIGSNVTLCHGVTLGGRDTGAEGERTILLPSVGDDVYIGPGALILGCHVGAGSFVSPMSVVVQSVEPRSLITPPVAIVRRTDFRFEPINRWPGESTSGDGAPRPAFLQRPPATD</sequence>
<evidence type="ECO:0000256" key="1">
    <source>
        <dbReference type="SAM" id="MobiDB-lite"/>
    </source>
</evidence>
<reference evidence="2 3" key="1">
    <citation type="submission" date="2019-09" db="EMBL/GenBank/DDBJ databases">
        <title>Salinarimonas rosea gen. nov., sp. nov., a new member of the a-2 subgroup of the Proteobacteria.</title>
        <authorList>
            <person name="Liu J."/>
        </authorList>
    </citation>
    <scope>NUCLEOTIDE SEQUENCE [LARGE SCALE GENOMIC DNA]</scope>
    <source>
        <strain evidence="2 3">BN140002</strain>
    </source>
</reference>
<accession>A0A5B2V7J9</accession>
<name>A0A5B2V7J9_9HYPH</name>
<evidence type="ECO:0000313" key="2">
    <source>
        <dbReference type="EMBL" id="KAA2234786.1"/>
    </source>
</evidence>
<keyword evidence="2" id="KW-0808">Transferase</keyword>
<protein>
    <submittedName>
        <fullName evidence="2">Serine acetyltransferase</fullName>
    </submittedName>
</protein>
<dbReference type="Proteomes" id="UP000323142">
    <property type="component" value="Unassembled WGS sequence"/>
</dbReference>
<dbReference type="AlphaFoldDB" id="A0A5B2V7J9"/>
<dbReference type="GO" id="GO:0016740">
    <property type="term" value="F:transferase activity"/>
    <property type="evidence" value="ECO:0007669"/>
    <property type="project" value="UniProtKB-KW"/>
</dbReference>
<dbReference type="Gene3D" id="2.160.10.10">
    <property type="entry name" value="Hexapeptide repeat proteins"/>
    <property type="match status" value="1"/>
</dbReference>
<keyword evidence="3" id="KW-1185">Reference proteome</keyword>
<reference evidence="2 3" key="2">
    <citation type="submission" date="2019-09" db="EMBL/GenBank/DDBJ databases">
        <authorList>
            <person name="Jin C."/>
        </authorList>
    </citation>
    <scope>NUCLEOTIDE SEQUENCE [LARGE SCALE GENOMIC DNA]</scope>
    <source>
        <strain evidence="2 3">BN140002</strain>
    </source>
</reference>
<dbReference type="SUPFAM" id="SSF51161">
    <property type="entry name" value="Trimeric LpxA-like enzymes"/>
    <property type="match status" value="1"/>
</dbReference>
<dbReference type="PANTHER" id="PTHR42811">
    <property type="entry name" value="SERINE ACETYLTRANSFERASE"/>
    <property type="match status" value="1"/>
</dbReference>
<organism evidence="2 3">
    <name type="scientific">Salinarimonas soli</name>
    <dbReference type="NCBI Taxonomy" id="1638099"/>
    <lineage>
        <taxon>Bacteria</taxon>
        <taxon>Pseudomonadati</taxon>
        <taxon>Pseudomonadota</taxon>
        <taxon>Alphaproteobacteria</taxon>
        <taxon>Hyphomicrobiales</taxon>
        <taxon>Salinarimonadaceae</taxon>
        <taxon>Salinarimonas</taxon>
    </lineage>
</organism>
<dbReference type="OrthoDB" id="9815592at2"/>
<dbReference type="RefSeq" id="WP_149821921.1">
    <property type="nucleotide sequence ID" value="NZ_VUOA01000043.1"/>
</dbReference>
<gene>
    <name evidence="2" type="ORF">F0L46_22825</name>
</gene>
<proteinExistence type="predicted"/>
<feature type="region of interest" description="Disordered" evidence="1">
    <location>
        <begin position="196"/>
        <end position="222"/>
    </location>
</feature>
<evidence type="ECO:0000313" key="3">
    <source>
        <dbReference type="Proteomes" id="UP000323142"/>
    </source>
</evidence>
<dbReference type="EMBL" id="VUOA01000043">
    <property type="protein sequence ID" value="KAA2234786.1"/>
    <property type="molecule type" value="Genomic_DNA"/>
</dbReference>
<comment type="caution">
    <text evidence="2">The sequence shown here is derived from an EMBL/GenBank/DDBJ whole genome shotgun (WGS) entry which is preliminary data.</text>
</comment>
<dbReference type="InterPro" id="IPR011004">
    <property type="entry name" value="Trimer_LpxA-like_sf"/>
</dbReference>